<dbReference type="OrthoDB" id="630895at2759"/>
<dbReference type="Proteomes" id="UP000799423">
    <property type="component" value="Unassembled WGS sequence"/>
</dbReference>
<organism evidence="2 3">
    <name type="scientific">Plenodomus tracheiphilus IPT5</name>
    <dbReference type="NCBI Taxonomy" id="1408161"/>
    <lineage>
        <taxon>Eukaryota</taxon>
        <taxon>Fungi</taxon>
        <taxon>Dikarya</taxon>
        <taxon>Ascomycota</taxon>
        <taxon>Pezizomycotina</taxon>
        <taxon>Dothideomycetes</taxon>
        <taxon>Pleosporomycetidae</taxon>
        <taxon>Pleosporales</taxon>
        <taxon>Pleosporineae</taxon>
        <taxon>Leptosphaeriaceae</taxon>
        <taxon>Plenodomus</taxon>
    </lineage>
</organism>
<dbReference type="Gene3D" id="3.40.630.30">
    <property type="match status" value="1"/>
</dbReference>
<evidence type="ECO:0000259" key="1">
    <source>
        <dbReference type="Pfam" id="PF13302"/>
    </source>
</evidence>
<sequence length="227" mass="25145">MLDYNFHIKTPRLYISHYNPNNQTHCQYVATQHLVHTMTPEDKSNGKIPTLEEGRTFITTGAKRMAKTGYGRFLISLRPLNETVSPSATPTPSQADQKVKSSFSERILEPIGTASMQLARFPHAPTIPDVGFGLSNQHWGKGYATEAAQGLLNYYEEVRGQTQVLGIFMPENGASKGVFRRLGFEERGVWEMDGVIGEGKVLRACVWSKGVGRGVGELEAYGLVRVV</sequence>
<dbReference type="InterPro" id="IPR051531">
    <property type="entry name" value="N-acetyltransferase"/>
</dbReference>
<feature type="domain" description="N-acetyltransferase" evidence="1">
    <location>
        <begin position="106"/>
        <end position="185"/>
    </location>
</feature>
<dbReference type="Pfam" id="PF13302">
    <property type="entry name" value="Acetyltransf_3"/>
    <property type="match status" value="1"/>
</dbReference>
<dbReference type="AlphaFoldDB" id="A0A6A7BH41"/>
<dbReference type="InterPro" id="IPR016181">
    <property type="entry name" value="Acyl_CoA_acyltransferase"/>
</dbReference>
<gene>
    <name evidence="2" type="ORF">T440DRAFT_515208</name>
</gene>
<dbReference type="PANTHER" id="PTHR43792:SF16">
    <property type="entry name" value="N-ACETYLTRANSFERASE DOMAIN-CONTAINING PROTEIN"/>
    <property type="match status" value="1"/>
</dbReference>
<name>A0A6A7BH41_9PLEO</name>
<accession>A0A6A7BH41</accession>
<dbReference type="InterPro" id="IPR000182">
    <property type="entry name" value="GNAT_dom"/>
</dbReference>
<keyword evidence="3" id="KW-1185">Reference proteome</keyword>
<evidence type="ECO:0000313" key="3">
    <source>
        <dbReference type="Proteomes" id="UP000799423"/>
    </source>
</evidence>
<reference evidence="2" key="1">
    <citation type="submission" date="2020-01" db="EMBL/GenBank/DDBJ databases">
        <authorList>
            <consortium name="DOE Joint Genome Institute"/>
            <person name="Haridas S."/>
            <person name="Albert R."/>
            <person name="Binder M."/>
            <person name="Bloem J."/>
            <person name="Labutti K."/>
            <person name="Salamov A."/>
            <person name="Andreopoulos B."/>
            <person name="Baker S.E."/>
            <person name="Barry K."/>
            <person name="Bills G."/>
            <person name="Bluhm B.H."/>
            <person name="Cannon C."/>
            <person name="Castanera R."/>
            <person name="Culley D.E."/>
            <person name="Daum C."/>
            <person name="Ezra D."/>
            <person name="Gonzalez J.B."/>
            <person name="Henrissat B."/>
            <person name="Kuo A."/>
            <person name="Liang C."/>
            <person name="Lipzen A."/>
            <person name="Lutzoni F."/>
            <person name="Magnuson J."/>
            <person name="Mondo S."/>
            <person name="Nolan M."/>
            <person name="Ohm R."/>
            <person name="Pangilinan J."/>
            <person name="Park H.-J."/>
            <person name="Ramirez L."/>
            <person name="Alfaro M."/>
            <person name="Sun H."/>
            <person name="Tritt A."/>
            <person name="Yoshinaga Y."/>
            <person name="Zwiers L.-H."/>
            <person name="Turgeon B.G."/>
            <person name="Goodwin S.B."/>
            <person name="Spatafora J.W."/>
            <person name="Crous P.W."/>
            <person name="Grigoriev I.V."/>
        </authorList>
    </citation>
    <scope>NUCLEOTIDE SEQUENCE</scope>
    <source>
        <strain evidence="2">IPT5</strain>
    </source>
</reference>
<dbReference type="GO" id="GO:0016747">
    <property type="term" value="F:acyltransferase activity, transferring groups other than amino-acyl groups"/>
    <property type="evidence" value="ECO:0007669"/>
    <property type="project" value="InterPro"/>
</dbReference>
<protein>
    <recommendedName>
        <fullName evidence="1">N-acetyltransferase domain-containing protein</fullName>
    </recommendedName>
</protein>
<proteinExistence type="predicted"/>
<dbReference type="EMBL" id="MU006294">
    <property type="protein sequence ID" value="KAF2853709.1"/>
    <property type="molecule type" value="Genomic_DNA"/>
</dbReference>
<evidence type="ECO:0000313" key="2">
    <source>
        <dbReference type="EMBL" id="KAF2853709.1"/>
    </source>
</evidence>
<dbReference type="SUPFAM" id="SSF55729">
    <property type="entry name" value="Acyl-CoA N-acyltransferases (Nat)"/>
    <property type="match status" value="1"/>
</dbReference>
<dbReference type="PANTHER" id="PTHR43792">
    <property type="entry name" value="GNAT FAMILY, PUTATIVE (AFU_ORTHOLOGUE AFUA_3G00765)-RELATED-RELATED"/>
    <property type="match status" value="1"/>
</dbReference>